<dbReference type="AlphaFoldDB" id="A0AA88JDI7"/>
<evidence type="ECO:0000313" key="2">
    <source>
        <dbReference type="Proteomes" id="UP001187192"/>
    </source>
</evidence>
<dbReference type="EMBL" id="BTGU01010442">
    <property type="protein sequence ID" value="GMN72783.1"/>
    <property type="molecule type" value="Genomic_DNA"/>
</dbReference>
<reference evidence="1" key="1">
    <citation type="submission" date="2023-07" db="EMBL/GenBank/DDBJ databases">
        <title>draft genome sequence of fig (Ficus carica).</title>
        <authorList>
            <person name="Takahashi T."/>
            <person name="Nishimura K."/>
        </authorList>
    </citation>
    <scope>NUCLEOTIDE SEQUENCE</scope>
</reference>
<evidence type="ECO:0000313" key="1">
    <source>
        <dbReference type="EMBL" id="GMN72783.1"/>
    </source>
</evidence>
<dbReference type="Proteomes" id="UP001187192">
    <property type="component" value="Unassembled WGS sequence"/>
</dbReference>
<comment type="caution">
    <text evidence="1">The sequence shown here is derived from an EMBL/GenBank/DDBJ whole genome shotgun (WGS) entry which is preliminary data.</text>
</comment>
<name>A0AA88JDI7_FICCA</name>
<keyword evidence="2" id="KW-1185">Reference proteome</keyword>
<accession>A0AA88JDI7</accession>
<protein>
    <submittedName>
        <fullName evidence="1">Uncharacterized protein</fullName>
    </submittedName>
</protein>
<proteinExistence type="predicted"/>
<organism evidence="1 2">
    <name type="scientific">Ficus carica</name>
    <name type="common">Common fig</name>
    <dbReference type="NCBI Taxonomy" id="3494"/>
    <lineage>
        <taxon>Eukaryota</taxon>
        <taxon>Viridiplantae</taxon>
        <taxon>Streptophyta</taxon>
        <taxon>Embryophyta</taxon>
        <taxon>Tracheophyta</taxon>
        <taxon>Spermatophyta</taxon>
        <taxon>Magnoliopsida</taxon>
        <taxon>eudicotyledons</taxon>
        <taxon>Gunneridae</taxon>
        <taxon>Pentapetalae</taxon>
        <taxon>rosids</taxon>
        <taxon>fabids</taxon>
        <taxon>Rosales</taxon>
        <taxon>Moraceae</taxon>
        <taxon>Ficeae</taxon>
        <taxon>Ficus</taxon>
    </lineage>
</organism>
<sequence length="16" mass="1867">MGTVAEYLIEREKVTK</sequence>
<gene>
    <name evidence="1" type="ORF">TIFTF001_052070</name>
</gene>